<sequence length="1035" mass="121552">MSTIDNPTQSLFQGTEIQINTSQNNEEDEDLEDQLRRKEELQNLLHEALDDFNYDDSTINSSTNVSVASLTDVHRSYRDALPSDQLKVLYDVKCREIVSVKQEFDRFKVDKKKETDNIKNKLILCEADIMQLKESVKNSEGLLLEKTENIKLYQKTLNSKDEELNKLKSIIEEYKIEVSTYKATINELQIKMAESNPFKMGAKQFETEELHKAQIDQILKLESIIEENAKKAVVYEKENNTLKNDLNKLIQIKNEMENEYKIQVDMLTFNLNSAQQQCKDLVDIVEMLKNENEHFKERVHSYQNNDPILSEESLKRKSLEYDTLLVQLEKVKRILLDKSVELSTYKTKLKSYENNLKELLEFRAIKTEICTKQYRKCDVIEHVQDLLVMQNEIKNLTRTIDDREKQINNVTIVNHELQGKIEDMLLKTRTEIQNLSNKYNVPQLEIMSEELNKAQSKVLQLEFEIKKLEEQNNKLTKGRQDSNVDKISHFESEKNKLKEEVKKYKNEIKEYESNIQDLKSNNKSLKTELKMTKDSIQEQLNQFMTHLKQTAHGSEIENPKVILLIKTELDELIHSIKDLNVEKNVMEEKLCGIKKQLDFIKFSTKSRDSLNTSSKEGKELYEITLRKLEEAKIKIANLEETIEEIGQSKTITEGEKCNLQYHLKDCETRIEHLMLDNGKLTEALSAMLKKSENGSDTNVEALRKDLKYKEELVEKYVKDKNELGNLFDILDGELTKTKEEVRHLEEELKIEKGKKKESLSAKDIVTIENLKLELKQKDEQIILYNKEKEKIGEVLEAFKNELSNSKKEILRLEKELCEAREKHIRRDLRKELEEAESQLEKTRIEEDCIIMETVQFKKCLQTEIIKKELILHEEYQKEFSKKLNEIEKRYMDTINVYKKELEKAKGQESVVRSQIGQLMNECGQKMIEMEVERNNYLEELKSLQKEYADLKDRTTKRETEYRMVVEGSINSAKKNEEHWKKLTSQFVRKLTIIGQANKAAGDQIMTKLNTGEKQISKIERKTEQRKAKVKLNFVQ</sequence>
<evidence type="ECO:0000256" key="2">
    <source>
        <dbReference type="SAM" id="MobiDB-lite"/>
    </source>
</evidence>
<feature type="coiled-coil region" evidence="1">
    <location>
        <begin position="150"/>
        <end position="191"/>
    </location>
</feature>
<feature type="compositionally biased region" description="Polar residues" evidence="2">
    <location>
        <begin position="1"/>
        <end position="22"/>
    </location>
</feature>
<protein>
    <submittedName>
        <fullName evidence="3">Uncharacterized protein</fullName>
    </submittedName>
</protein>
<keyword evidence="1" id="KW-0175">Coiled coil</keyword>
<gene>
    <name evidence="3" type="ORF">MELIAE_LOCUS6694</name>
</gene>
<keyword evidence="4" id="KW-1185">Reference proteome</keyword>
<reference evidence="3" key="1">
    <citation type="submission" date="2021-12" db="EMBL/GenBank/DDBJ databases">
        <authorList>
            <person name="King R."/>
        </authorList>
    </citation>
    <scope>NUCLEOTIDE SEQUENCE</scope>
</reference>
<name>A0A9P0FGF5_BRAAE</name>
<feature type="coiled-coil region" evidence="1">
    <location>
        <begin position="727"/>
        <end position="852"/>
    </location>
</feature>
<feature type="region of interest" description="Disordered" evidence="2">
    <location>
        <begin position="1"/>
        <end position="31"/>
    </location>
</feature>
<evidence type="ECO:0000313" key="4">
    <source>
        <dbReference type="Proteomes" id="UP001154078"/>
    </source>
</evidence>
<feature type="coiled-coil region" evidence="1">
    <location>
        <begin position="444"/>
        <end position="542"/>
    </location>
</feature>
<dbReference type="EMBL" id="OV121135">
    <property type="protein sequence ID" value="CAH0555287.1"/>
    <property type="molecule type" value="Genomic_DNA"/>
</dbReference>
<dbReference type="AlphaFoldDB" id="A0A9P0FGF5"/>
<feature type="coiled-coil region" evidence="1">
    <location>
        <begin position="621"/>
        <end position="648"/>
    </location>
</feature>
<accession>A0A9P0FGF5</accession>
<dbReference type="OrthoDB" id="9518664at2759"/>
<feature type="coiled-coil region" evidence="1">
    <location>
        <begin position="225"/>
        <end position="305"/>
    </location>
</feature>
<evidence type="ECO:0000256" key="1">
    <source>
        <dbReference type="SAM" id="Coils"/>
    </source>
</evidence>
<feature type="coiled-coil region" evidence="1">
    <location>
        <begin position="887"/>
        <end position="960"/>
    </location>
</feature>
<evidence type="ECO:0000313" key="3">
    <source>
        <dbReference type="EMBL" id="CAH0555287.1"/>
    </source>
</evidence>
<proteinExistence type="predicted"/>
<dbReference type="Proteomes" id="UP001154078">
    <property type="component" value="Chromosome 4"/>
</dbReference>
<organism evidence="3 4">
    <name type="scientific">Brassicogethes aeneus</name>
    <name type="common">Rape pollen beetle</name>
    <name type="synonym">Meligethes aeneus</name>
    <dbReference type="NCBI Taxonomy" id="1431903"/>
    <lineage>
        <taxon>Eukaryota</taxon>
        <taxon>Metazoa</taxon>
        <taxon>Ecdysozoa</taxon>
        <taxon>Arthropoda</taxon>
        <taxon>Hexapoda</taxon>
        <taxon>Insecta</taxon>
        <taxon>Pterygota</taxon>
        <taxon>Neoptera</taxon>
        <taxon>Endopterygota</taxon>
        <taxon>Coleoptera</taxon>
        <taxon>Polyphaga</taxon>
        <taxon>Cucujiformia</taxon>
        <taxon>Nitidulidae</taxon>
        <taxon>Meligethinae</taxon>
        <taxon>Brassicogethes</taxon>
    </lineage>
</organism>